<evidence type="ECO:0000313" key="3">
    <source>
        <dbReference type="Proteomes" id="UP000288395"/>
    </source>
</evidence>
<dbReference type="Pfam" id="PF23019">
    <property type="entry name" value="DUF7033"/>
    <property type="match status" value="1"/>
</dbReference>
<name>A0A432VT42_9GAMM</name>
<evidence type="ECO:0000313" key="2">
    <source>
        <dbReference type="EMBL" id="RUO19621.1"/>
    </source>
</evidence>
<dbReference type="OrthoDB" id="8597776at2"/>
<comment type="caution">
    <text evidence="2">The sequence shown here is derived from an EMBL/GenBank/DDBJ whole genome shotgun (WGS) entry which is preliminary data.</text>
</comment>
<proteinExistence type="predicted"/>
<dbReference type="AlphaFoldDB" id="A0A432VT42"/>
<accession>A0A432VT42</accession>
<dbReference type="InterPro" id="IPR054297">
    <property type="entry name" value="DUF7033"/>
</dbReference>
<dbReference type="RefSeq" id="WP_126767722.1">
    <property type="nucleotide sequence ID" value="NZ_PIPJ01000007.1"/>
</dbReference>
<organism evidence="2 3">
    <name type="scientific">Aliidiomarina iranensis</name>
    <dbReference type="NCBI Taxonomy" id="1434071"/>
    <lineage>
        <taxon>Bacteria</taxon>
        <taxon>Pseudomonadati</taxon>
        <taxon>Pseudomonadota</taxon>
        <taxon>Gammaproteobacteria</taxon>
        <taxon>Alteromonadales</taxon>
        <taxon>Idiomarinaceae</taxon>
        <taxon>Aliidiomarina</taxon>
    </lineage>
</organism>
<evidence type="ECO:0000259" key="1">
    <source>
        <dbReference type="Pfam" id="PF23019"/>
    </source>
</evidence>
<protein>
    <recommendedName>
        <fullName evidence="1">DUF7033 domain-containing protein</fullName>
    </recommendedName>
</protein>
<keyword evidence="3" id="KW-1185">Reference proteome</keyword>
<dbReference type="InterPro" id="IPR011330">
    <property type="entry name" value="Glyco_hydro/deAcase_b/a-brl"/>
</dbReference>
<dbReference type="SUPFAM" id="SSF88713">
    <property type="entry name" value="Glycoside hydrolase/deacetylase"/>
    <property type="match status" value="1"/>
</dbReference>
<sequence>MSLFTHAALNWLCIILQERFGLCFNLQPNQQGLILTLSEHEQGSIFFPRLENRFHQCRSALPFTEWNATAERWESVCGDSLPAPGVASLPKPLIERRADQAIVHYDILGLTYWMLSRLEEVGRTDLDNHQRFPATSSHAYQHGYLERPIVDEWLHILGQVIRQIWPQLPLKKHQFSIKVSHDVDTPSRYGFRSVKGIVRSMAGDVLKRRDIKSALVAPWIRLNNRHRLHPLDTFNTFDWIMEQSERNGLVSAFYFICGRTDPAKDADYEPEHPAIGELMQRIHARGHEIGLHPSYKTFQQPEAIAAEADRLRSIMMKESIKQSILGGRMHYLRWEHPTTLKGWEQAGMTYDSSLSYADLPGFRSGTCYEYPAFNPETQEQYKLRIRPLIAMECTVMAERYMGLGTGEAAYAKFQQLKESCRAVNGCFTLLWHNSQFESKEEMVLYQRLLA</sequence>
<dbReference type="CDD" id="cd10931">
    <property type="entry name" value="CE4_u7"/>
    <property type="match status" value="1"/>
</dbReference>
<dbReference type="EMBL" id="PIPJ01000007">
    <property type="protein sequence ID" value="RUO19621.1"/>
    <property type="molecule type" value="Genomic_DNA"/>
</dbReference>
<gene>
    <name evidence="2" type="ORF">CWE08_09315</name>
</gene>
<dbReference type="GO" id="GO:0005975">
    <property type="term" value="P:carbohydrate metabolic process"/>
    <property type="evidence" value="ECO:0007669"/>
    <property type="project" value="InterPro"/>
</dbReference>
<dbReference type="Gene3D" id="3.20.20.370">
    <property type="entry name" value="Glycoside hydrolase/deacetylase"/>
    <property type="match status" value="1"/>
</dbReference>
<feature type="domain" description="DUF7033" evidence="1">
    <location>
        <begin position="103"/>
        <end position="191"/>
    </location>
</feature>
<dbReference type="Proteomes" id="UP000288395">
    <property type="component" value="Unassembled WGS sequence"/>
</dbReference>
<reference evidence="3" key="1">
    <citation type="journal article" date="2018" name="Front. Microbiol.">
        <title>Genome-Based Analysis Reveals the Taxonomy and Diversity of the Family Idiomarinaceae.</title>
        <authorList>
            <person name="Liu Y."/>
            <person name="Lai Q."/>
            <person name="Shao Z."/>
        </authorList>
    </citation>
    <scope>NUCLEOTIDE SEQUENCE [LARGE SCALE GENOMIC DNA]</scope>
    <source>
        <strain evidence="3">GBPy7</strain>
    </source>
</reference>